<gene>
    <name evidence="1" type="ORF">NKI27_05035</name>
</gene>
<reference evidence="1" key="1">
    <citation type="submission" date="2022-06" db="EMBL/GenBank/DDBJ databases">
        <title>Alkalimarinus sp. nov., isolated from gut of a Alitta virens.</title>
        <authorList>
            <person name="Yang A.I."/>
            <person name="Shin N.-R."/>
        </authorList>
    </citation>
    <scope>NUCLEOTIDE SEQUENCE</scope>
    <source>
        <strain evidence="1">A2M4</strain>
    </source>
</reference>
<organism evidence="1 2">
    <name type="scientific">Alkalimarinus alittae</name>
    <dbReference type="NCBI Taxonomy" id="2961619"/>
    <lineage>
        <taxon>Bacteria</taxon>
        <taxon>Pseudomonadati</taxon>
        <taxon>Pseudomonadota</taxon>
        <taxon>Gammaproteobacteria</taxon>
        <taxon>Alteromonadales</taxon>
        <taxon>Alteromonadaceae</taxon>
        <taxon>Alkalimarinus</taxon>
    </lineage>
</organism>
<evidence type="ECO:0008006" key="3">
    <source>
        <dbReference type="Google" id="ProtNLM"/>
    </source>
</evidence>
<sequence>MRISKDTLIQSEQARSQLEQLLALPSSVSEPYTPSMKLIIEIDDPIGLAKREQPLTKYLSQVAPELIIKKVYEQVASEVAAGLEEKNVDASVTVTKH</sequence>
<protein>
    <recommendedName>
        <fullName evidence="3">Trigger factor</fullName>
    </recommendedName>
</protein>
<dbReference type="EMBL" id="CP100390">
    <property type="protein sequence ID" value="UZE97115.1"/>
    <property type="molecule type" value="Genomic_DNA"/>
</dbReference>
<name>A0ABY6N4R8_9ALTE</name>
<proteinExistence type="predicted"/>
<keyword evidence="2" id="KW-1185">Reference proteome</keyword>
<evidence type="ECO:0000313" key="1">
    <source>
        <dbReference type="EMBL" id="UZE97115.1"/>
    </source>
</evidence>
<evidence type="ECO:0000313" key="2">
    <source>
        <dbReference type="Proteomes" id="UP001163739"/>
    </source>
</evidence>
<accession>A0ABY6N4R8</accession>
<dbReference type="Proteomes" id="UP001163739">
    <property type="component" value="Chromosome"/>
</dbReference>
<dbReference type="RefSeq" id="WP_265048596.1">
    <property type="nucleotide sequence ID" value="NZ_CP100390.1"/>
</dbReference>